<name>A0A9J6GGF6_HAELO</name>
<organism evidence="3 4">
    <name type="scientific">Haemaphysalis longicornis</name>
    <name type="common">Bush tick</name>
    <dbReference type="NCBI Taxonomy" id="44386"/>
    <lineage>
        <taxon>Eukaryota</taxon>
        <taxon>Metazoa</taxon>
        <taxon>Ecdysozoa</taxon>
        <taxon>Arthropoda</taxon>
        <taxon>Chelicerata</taxon>
        <taxon>Arachnida</taxon>
        <taxon>Acari</taxon>
        <taxon>Parasitiformes</taxon>
        <taxon>Ixodida</taxon>
        <taxon>Ixodoidea</taxon>
        <taxon>Ixodidae</taxon>
        <taxon>Haemaphysalinae</taxon>
        <taxon>Haemaphysalis</taxon>
    </lineage>
</organism>
<feature type="region of interest" description="Disordered" evidence="1">
    <location>
        <begin position="151"/>
        <end position="173"/>
    </location>
</feature>
<evidence type="ECO:0008006" key="5">
    <source>
        <dbReference type="Google" id="ProtNLM"/>
    </source>
</evidence>
<evidence type="ECO:0000256" key="2">
    <source>
        <dbReference type="SAM" id="Phobius"/>
    </source>
</evidence>
<dbReference type="PANTHER" id="PTHR11360:SF303">
    <property type="entry name" value="MAJOR FACILITATOR SUPERFAMILY (MFS) PROFILE DOMAIN-CONTAINING PROTEIN"/>
    <property type="match status" value="1"/>
</dbReference>
<feature type="transmembrane region" description="Helical" evidence="2">
    <location>
        <begin position="279"/>
        <end position="297"/>
    </location>
</feature>
<comment type="caution">
    <text evidence="3">The sequence shown here is derived from an EMBL/GenBank/DDBJ whole genome shotgun (WGS) entry which is preliminary data.</text>
</comment>
<sequence>MIALSMYVMLYFEKYRATAIAFKYGGWAVSGIVGPPLLEYIARSLGPSGALLLGGALGMHALPIAMLVRHPRPATIPAWCSKKPPKTDACQATNSSTPVFSVAGSLSPPGSQLPIAVRNRESKETLMLYVREPRTEYAKHSLSNIALENKKEETRPTEEHLRSRSAGQVEKPHWHECTEATRRRNKDERNKNKEMNQAPRFLTYYQALFIKPAFYVFLLSFSTLNFSVSMHETTVVEYGLDKGAADLTGSNQLLTYTALGQLLGHVVVPFLADKMSISRCGLMAANFTVASLLLALISSVDNFLALVALTSVLGICEGYLLCNTCVLVADYLGVERLGPFFGLQGLCMIPTFLGAPSMLGETCSSFVADNRKKLNFYDVD</sequence>
<evidence type="ECO:0000256" key="1">
    <source>
        <dbReference type="SAM" id="MobiDB-lite"/>
    </source>
</evidence>
<dbReference type="PANTHER" id="PTHR11360">
    <property type="entry name" value="MONOCARBOXYLATE TRANSPORTER"/>
    <property type="match status" value="1"/>
</dbReference>
<reference evidence="3 4" key="1">
    <citation type="journal article" date="2020" name="Cell">
        <title>Large-Scale Comparative Analyses of Tick Genomes Elucidate Their Genetic Diversity and Vector Capacities.</title>
        <authorList>
            <consortium name="Tick Genome and Microbiome Consortium (TIGMIC)"/>
            <person name="Jia N."/>
            <person name="Wang J."/>
            <person name="Shi W."/>
            <person name="Du L."/>
            <person name="Sun Y."/>
            <person name="Zhan W."/>
            <person name="Jiang J.F."/>
            <person name="Wang Q."/>
            <person name="Zhang B."/>
            <person name="Ji P."/>
            <person name="Bell-Sakyi L."/>
            <person name="Cui X.M."/>
            <person name="Yuan T.T."/>
            <person name="Jiang B.G."/>
            <person name="Yang W.F."/>
            <person name="Lam T.T."/>
            <person name="Chang Q.C."/>
            <person name="Ding S.J."/>
            <person name="Wang X.J."/>
            <person name="Zhu J.G."/>
            <person name="Ruan X.D."/>
            <person name="Zhao L."/>
            <person name="Wei J.T."/>
            <person name="Ye R.Z."/>
            <person name="Que T.C."/>
            <person name="Du C.H."/>
            <person name="Zhou Y.H."/>
            <person name="Cheng J.X."/>
            <person name="Dai P.F."/>
            <person name="Guo W.B."/>
            <person name="Han X.H."/>
            <person name="Huang E.J."/>
            <person name="Li L.F."/>
            <person name="Wei W."/>
            <person name="Gao Y.C."/>
            <person name="Liu J.Z."/>
            <person name="Shao H.Z."/>
            <person name="Wang X."/>
            <person name="Wang C.C."/>
            <person name="Yang T.C."/>
            <person name="Huo Q.B."/>
            <person name="Li W."/>
            <person name="Chen H.Y."/>
            <person name="Chen S.E."/>
            <person name="Zhou L.G."/>
            <person name="Ni X.B."/>
            <person name="Tian J.H."/>
            <person name="Sheng Y."/>
            <person name="Liu T."/>
            <person name="Pan Y.S."/>
            <person name="Xia L.Y."/>
            <person name="Li J."/>
            <person name="Zhao F."/>
            <person name="Cao W.C."/>
        </authorList>
    </citation>
    <scope>NUCLEOTIDE SEQUENCE [LARGE SCALE GENOMIC DNA]</scope>
    <source>
        <strain evidence="3">HaeL-2018</strain>
    </source>
</reference>
<keyword evidence="4" id="KW-1185">Reference proteome</keyword>
<feature type="transmembrane region" description="Helical" evidence="2">
    <location>
        <begin position="253"/>
        <end position="272"/>
    </location>
</feature>
<dbReference type="OrthoDB" id="6434658at2759"/>
<evidence type="ECO:0000313" key="3">
    <source>
        <dbReference type="EMBL" id="KAH9377534.1"/>
    </source>
</evidence>
<protein>
    <recommendedName>
        <fullName evidence="5">Monocarboxylate transporter</fullName>
    </recommendedName>
</protein>
<feature type="transmembrane region" description="Helical" evidence="2">
    <location>
        <begin position="21"/>
        <end position="38"/>
    </location>
</feature>
<dbReference type="Gene3D" id="1.20.1250.20">
    <property type="entry name" value="MFS general substrate transporter like domains"/>
    <property type="match status" value="1"/>
</dbReference>
<dbReference type="VEuPathDB" id="VectorBase:HLOH_061699"/>
<dbReference type="OMA" id="WHECTEA"/>
<gene>
    <name evidence="3" type="ORF">HPB48_013045</name>
</gene>
<proteinExistence type="predicted"/>
<dbReference type="AlphaFoldDB" id="A0A9J6GGF6"/>
<dbReference type="InterPro" id="IPR011701">
    <property type="entry name" value="MFS"/>
</dbReference>
<accession>A0A9J6GGF6</accession>
<dbReference type="GO" id="GO:0008028">
    <property type="term" value="F:monocarboxylic acid transmembrane transporter activity"/>
    <property type="evidence" value="ECO:0007669"/>
    <property type="project" value="TreeGrafter"/>
</dbReference>
<keyword evidence="2" id="KW-1133">Transmembrane helix</keyword>
<evidence type="ECO:0000313" key="4">
    <source>
        <dbReference type="Proteomes" id="UP000821853"/>
    </source>
</evidence>
<feature type="transmembrane region" description="Helical" evidence="2">
    <location>
        <begin position="303"/>
        <end position="328"/>
    </location>
</feature>
<feature type="transmembrane region" description="Helical" evidence="2">
    <location>
        <begin position="201"/>
        <end position="221"/>
    </location>
</feature>
<keyword evidence="2" id="KW-0812">Transmembrane</keyword>
<dbReference type="Proteomes" id="UP000821853">
    <property type="component" value="Unassembled WGS sequence"/>
</dbReference>
<feature type="transmembrane region" description="Helical" evidence="2">
    <location>
        <begin position="50"/>
        <end position="68"/>
    </location>
</feature>
<feature type="compositionally biased region" description="Basic and acidic residues" evidence="1">
    <location>
        <begin position="151"/>
        <end position="162"/>
    </location>
</feature>
<feature type="transmembrane region" description="Helical" evidence="2">
    <location>
        <begin position="340"/>
        <end position="359"/>
    </location>
</feature>
<dbReference type="InterPro" id="IPR036259">
    <property type="entry name" value="MFS_trans_sf"/>
</dbReference>
<dbReference type="InterPro" id="IPR050327">
    <property type="entry name" value="Proton-linked_MCT"/>
</dbReference>
<keyword evidence="2" id="KW-0472">Membrane</keyword>
<dbReference type="SUPFAM" id="SSF103473">
    <property type="entry name" value="MFS general substrate transporter"/>
    <property type="match status" value="1"/>
</dbReference>
<dbReference type="EMBL" id="JABSTR010000008">
    <property type="protein sequence ID" value="KAH9377534.1"/>
    <property type="molecule type" value="Genomic_DNA"/>
</dbReference>
<dbReference type="Pfam" id="PF07690">
    <property type="entry name" value="MFS_1"/>
    <property type="match status" value="1"/>
</dbReference>